<dbReference type="EMBL" id="BART01011338">
    <property type="protein sequence ID" value="GAG83778.1"/>
    <property type="molecule type" value="Genomic_DNA"/>
</dbReference>
<dbReference type="AlphaFoldDB" id="X1BI42"/>
<accession>X1BI42</accession>
<organism evidence="1">
    <name type="scientific">marine sediment metagenome</name>
    <dbReference type="NCBI Taxonomy" id="412755"/>
    <lineage>
        <taxon>unclassified sequences</taxon>
        <taxon>metagenomes</taxon>
        <taxon>ecological metagenomes</taxon>
    </lineage>
</organism>
<feature type="non-terminal residue" evidence="1">
    <location>
        <position position="143"/>
    </location>
</feature>
<proteinExistence type="predicted"/>
<sequence length="143" mass="17212">MEYSDFRDILNETLLGGERVQLFARMAKNPERFVGLFRPSISRQKLLQNILQNREIRFGDAMERVFDKWLAEYGYEMLDPQITSELRCDLYFLAPDKHAYLVEMKMRNDHDSTKRRGQWDNFELKVKILHREHGSELNAIFYF</sequence>
<reference evidence="1" key="1">
    <citation type="journal article" date="2014" name="Front. Microbiol.">
        <title>High frequency of phylogenetically diverse reductive dehalogenase-homologous genes in deep subseafloor sedimentary metagenomes.</title>
        <authorList>
            <person name="Kawai M."/>
            <person name="Futagami T."/>
            <person name="Toyoda A."/>
            <person name="Takaki Y."/>
            <person name="Nishi S."/>
            <person name="Hori S."/>
            <person name="Arai W."/>
            <person name="Tsubouchi T."/>
            <person name="Morono Y."/>
            <person name="Uchiyama I."/>
            <person name="Ito T."/>
            <person name="Fujiyama A."/>
            <person name="Inagaki F."/>
            <person name="Takami H."/>
        </authorList>
    </citation>
    <scope>NUCLEOTIDE SEQUENCE</scope>
    <source>
        <strain evidence="1">Expedition CK06-06</strain>
    </source>
</reference>
<name>X1BI42_9ZZZZ</name>
<evidence type="ECO:0008006" key="2">
    <source>
        <dbReference type="Google" id="ProtNLM"/>
    </source>
</evidence>
<gene>
    <name evidence="1" type="ORF">S01H4_24199</name>
</gene>
<protein>
    <recommendedName>
        <fullName evidence="2">Restriction endonuclease</fullName>
    </recommendedName>
</protein>
<evidence type="ECO:0000313" key="1">
    <source>
        <dbReference type="EMBL" id="GAG83778.1"/>
    </source>
</evidence>
<comment type="caution">
    <text evidence="1">The sequence shown here is derived from an EMBL/GenBank/DDBJ whole genome shotgun (WGS) entry which is preliminary data.</text>
</comment>